<feature type="compositionally biased region" description="Pro residues" evidence="1">
    <location>
        <begin position="46"/>
        <end position="57"/>
    </location>
</feature>
<comment type="caution">
    <text evidence="2">The sequence shown here is derived from an EMBL/GenBank/DDBJ whole genome shotgun (WGS) entry which is preliminary data.</text>
</comment>
<feature type="compositionally biased region" description="Basic and acidic residues" evidence="1">
    <location>
        <begin position="321"/>
        <end position="331"/>
    </location>
</feature>
<sequence length="387" mass="41433">MASIKNTPVSSIAMALAGKSASVDIPKPTVGEVDSVARSGSKKGLPTPPNSISPTLPPHAFRKNEHEPLTPPGQVSDSDIDLQDAVEHAQAQSFRGFNKSVVDATGNITPALLATHHLPEILLEHGPLAIRHIMGYLTTSVPGFSGIPPNKARRIVVAALEGRSAHSDSVRESQGEIVFEKVGCGRWEARRRGQPSQRSRHTSPVAARHANSLRSPSPYSTSHPRSPYSTSHSKSIRLAHRPRNRLSSATSLSRSHPSRLHETEADNMSLGNESTPSSSEAEEPYPEDDIGEVTDEEDWASIGAAALRAGFSFPKPTSSKGRYDYNARVQRDSSQVRNPKRSGGGPASSTLAKSVPVLSDAEMKEFMTGVGKDESEAVKALLQLGSM</sequence>
<dbReference type="PANTHER" id="PTHR28164">
    <property type="entry name" value="PROTEIN STB3"/>
    <property type="match status" value="1"/>
</dbReference>
<evidence type="ECO:0000256" key="1">
    <source>
        <dbReference type="SAM" id="MobiDB-lite"/>
    </source>
</evidence>
<organism evidence="2 3">
    <name type="scientific">Gomphillus americanus</name>
    <dbReference type="NCBI Taxonomy" id="1940652"/>
    <lineage>
        <taxon>Eukaryota</taxon>
        <taxon>Fungi</taxon>
        <taxon>Dikarya</taxon>
        <taxon>Ascomycota</taxon>
        <taxon>Pezizomycotina</taxon>
        <taxon>Lecanoromycetes</taxon>
        <taxon>OSLEUM clade</taxon>
        <taxon>Ostropomycetidae</taxon>
        <taxon>Ostropales</taxon>
        <taxon>Graphidaceae</taxon>
        <taxon>Gomphilloideae</taxon>
        <taxon>Gomphillus</taxon>
    </lineage>
</organism>
<feature type="region of interest" description="Disordered" evidence="1">
    <location>
        <begin position="18"/>
        <end position="78"/>
    </location>
</feature>
<protein>
    <submittedName>
        <fullName evidence="2">Uncharacterized protein</fullName>
    </submittedName>
</protein>
<feature type="compositionally biased region" description="Polar residues" evidence="1">
    <location>
        <begin position="212"/>
        <end position="233"/>
    </location>
</feature>
<dbReference type="GO" id="GO:0043565">
    <property type="term" value="F:sequence-specific DNA binding"/>
    <property type="evidence" value="ECO:0007669"/>
    <property type="project" value="TreeGrafter"/>
</dbReference>
<evidence type="ECO:0000313" key="2">
    <source>
        <dbReference type="EMBL" id="CAF9909859.1"/>
    </source>
</evidence>
<name>A0A8H3ENQ9_9LECA</name>
<feature type="compositionally biased region" description="Basic residues" evidence="1">
    <location>
        <begin position="234"/>
        <end position="244"/>
    </location>
</feature>
<feature type="region of interest" description="Disordered" evidence="1">
    <location>
        <begin position="311"/>
        <end position="353"/>
    </location>
</feature>
<dbReference type="AlphaFoldDB" id="A0A8H3ENQ9"/>
<dbReference type="OrthoDB" id="5391991at2759"/>
<dbReference type="Pfam" id="PF10330">
    <property type="entry name" value="Stb3"/>
    <property type="match status" value="1"/>
</dbReference>
<reference evidence="2" key="1">
    <citation type="submission" date="2021-03" db="EMBL/GenBank/DDBJ databases">
        <authorList>
            <person name="Tagirdzhanova G."/>
        </authorList>
    </citation>
    <scope>NUCLEOTIDE SEQUENCE</scope>
</reference>
<dbReference type="InterPro" id="IPR018818">
    <property type="entry name" value="Stb3"/>
</dbReference>
<accession>A0A8H3ENQ9</accession>
<feature type="compositionally biased region" description="Polar residues" evidence="1">
    <location>
        <begin position="245"/>
        <end position="255"/>
    </location>
</feature>
<dbReference type="Proteomes" id="UP000664169">
    <property type="component" value="Unassembled WGS sequence"/>
</dbReference>
<feature type="compositionally biased region" description="Acidic residues" evidence="1">
    <location>
        <begin position="280"/>
        <end position="290"/>
    </location>
</feature>
<dbReference type="PANTHER" id="PTHR28164:SF1">
    <property type="entry name" value="PROTEIN STB3"/>
    <property type="match status" value="1"/>
</dbReference>
<proteinExistence type="predicted"/>
<evidence type="ECO:0000313" key="3">
    <source>
        <dbReference type="Proteomes" id="UP000664169"/>
    </source>
</evidence>
<dbReference type="GO" id="GO:0005634">
    <property type="term" value="C:nucleus"/>
    <property type="evidence" value="ECO:0007669"/>
    <property type="project" value="TreeGrafter"/>
</dbReference>
<dbReference type="EMBL" id="CAJPDQ010000005">
    <property type="protein sequence ID" value="CAF9909859.1"/>
    <property type="molecule type" value="Genomic_DNA"/>
</dbReference>
<dbReference type="GO" id="GO:0000432">
    <property type="term" value="P:positive regulation of transcription from RNA polymerase II promoter by glucose"/>
    <property type="evidence" value="ECO:0007669"/>
    <property type="project" value="TreeGrafter"/>
</dbReference>
<gene>
    <name evidence="2" type="ORF">GOMPHAMPRED_006886</name>
</gene>
<keyword evidence="3" id="KW-1185">Reference proteome</keyword>
<feature type="region of interest" description="Disordered" evidence="1">
    <location>
        <begin position="189"/>
        <end position="290"/>
    </location>
</feature>